<dbReference type="SMART" id="SM00448">
    <property type="entry name" value="REC"/>
    <property type="match status" value="1"/>
</dbReference>
<gene>
    <name evidence="4" type="ORF">HHU12_03375</name>
</gene>
<accession>A0A7X9NZZ6</accession>
<dbReference type="InterPro" id="IPR001789">
    <property type="entry name" value="Sig_transdc_resp-reg_receiver"/>
</dbReference>
<dbReference type="InterPro" id="IPR046947">
    <property type="entry name" value="LytR-like"/>
</dbReference>
<evidence type="ECO:0000259" key="3">
    <source>
        <dbReference type="PROSITE" id="PS50930"/>
    </source>
</evidence>
<comment type="caution">
    <text evidence="4">The sequence shown here is derived from an EMBL/GenBank/DDBJ whole genome shotgun (WGS) entry which is preliminary data.</text>
</comment>
<dbReference type="RefSeq" id="WP_169655004.1">
    <property type="nucleotide sequence ID" value="NZ_JABANE010000006.1"/>
</dbReference>
<dbReference type="Pfam" id="PF04397">
    <property type="entry name" value="LytTR"/>
    <property type="match status" value="1"/>
</dbReference>
<dbReference type="InterPro" id="IPR011006">
    <property type="entry name" value="CheY-like_superfamily"/>
</dbReference>
<dbReference type="Gene3D" id="3.40.50.2300">
    <property type="match status" value="1"/>
</dbReference>
<dbReference type="AlphaFoldDB" id="A0A7X9NZZ6"/>
<dbReference type="EMBL" id="JABANE010000006">
    <property type="protein sequence ID" value="NME66998.1"/>
    <property type="molecule type" value="Genomic_DNA"/>
</dbReference>
<name>A0A7X9NZZ6_9BACT</name>
<dbReference type="PROSITE" id="PS50110">
    <property type="entry name" value="RESPONSE_REGULATORY"/>
    <property type="match status" value="1"/>
</dbReference>
<dbReference type="Gene3D" id="2.40.50.1020">
    <property type="entry name" value="LytTr DNA-binding domain"/>
    <property type="match status" value="1"/>
</dbReference>
<dbReference type="SUPFAM" id="SSF52172">
    <property type="entry name" value="CheY-like"/>
    <property type="match status" value="1"/>
</dbReference>
<organism evidence="4 5">
    <name type="scientific">Flammeovirga aprica JL-4</name>
    <dbReference type="NCBI Taxonomy" id="694437"/>
    <lineage>
        <taxon>Bacteria</taxon>
        <taxon>Pseudomonadati</taxon>
        <taxon>Bacteroidota</taxon>
        <taxon>Cytophagia</taxon>
        <taxon>Cytophagales</taxon>
        <taxon>Flammeovirgaceae</taxon>
        <taxon>Flammeovirga</taxon>
    </lineage>
</organism>
<evidence type="ECO:0000256" key="1">
    <source>
        <dbReference type="PROSITE-ProRule" id="PRU00169"/>
    </source>
</evidence>
<dbReference type="PANTHER" id="PTHR37299">
    <property type="entry name" value="TRANSCRIPTIONAL REGULATOR-RELATED"/>
    <property type="match status" value="1"/>
</dbReference>
<reference evidence="4 5" key="1">
    <citation type="submission" date="2020-04" db="EMBL/GenBank/DDBJ databases">
        <title>Flammeovirga sp. SR4, a novel species isolated from seawater.</title>
        <authorList>
            <person name="Wang X."/>
        </authorList>
    </citation>
    <scope>NUCLEOTIDE SEQUENCE [LARGE SCALE GENOMIC DNA]</scope>
    <source>
        <strain evidence="4 5">ATCC 23126</strain>
    </source>
</reference>
<sequence length="253" mass="29064">MNIVIIEDEYLMADELESLILEYSSDHAIQAKLTTVDEAIEYLKHNPMPDLFFSDIQLPDGLSFEIFQEVNCKVPIVFCTAYDEYALEAFKVNGIDYILKPFDNTTITETLQKVDRMIKSNSHDTQDFNSIIAELSGVPKKNVKKNILIFKGEKIIPVNTLQIALIHLDSSVTYIYTFDGEKYPTDQSLDTLESSLNSDFYRINRQFLVNRNAINHVSKYFARKLLVETQVDIPEDIVVSKAKASDFLKWLQD</sequence>
<feature type="domain" description="Response regulatory" evidence="2">
    <location>
        <begin position="2"/>
        <end position="115"/>
    </location>
</feature>
<evidence type="ECO:0000313" key="4">
    <source>
        <dbReference type="EMBL" id="NME66998.1"/>
    </source>
</evidence>
<dbReference type="Pfam" id="PF00072">
    <property type="entry name" value="Response_reg"/>
    <property type="match status" value="1"/>
</dbReference>
<evidence type="ECO:0000313" key="5">
    <source>
        <dbReference type="Proteomes" id="UP000576082"/>
    </source>
</evidence>
<proteinExistence type="predicted"/>
<dbReference type="InterPro" id="IPR007492">
    <property type="entry name" value="LytTR_DNA-bd_dom"/>
</dbReference>
<dbReference type="GO" id="GO:0003677">
    <property type="term" value="F:DNA binding"/>
    <property type="evidence" value="ECO:0007669"/>
    <property type="project" value="InterPro"/>
</dbReference>
<feature type="domain" description="HTH LytTR-type" evidence="3">
    <location>
        <begin position="147"/>
        <end position="217"/>
    </location>
</feature>
<dbReference type="Proteomes" id="UP000576082">
    <property type="component" value="Unassembled WGS sequence"/>
</dbReference>
<dbReference type="GO" id="GO:0000156">
    <property type="term" value="F:phosphorelay response regulator activity"/>
    <property type="evidence" value="ECO:0007669"/>
    <property type="project" value="InterPro"/>
</dbReference>
<feature type="modified residue" description="4-aspartylphosphate" evidence="1">
    <location>
        <position position="55"/>
    </location>
</feature>
<evidence type="ECO:0000259" key="2">
    <source>
        <dbReference type="PROSITE" id="PS50110"/>
    </source>
</evidence>
<keyword evidence="5" id="KW-1185">Reference proteome</keyword>
<dbReference type="PROSITE" id="PS50930">
    <property type="entry name" value="HTH_LYTTR"/>
    <property type="match status" value="1"/>
</dbReference>
<protein>
    <submittedName>
        <fullName evidence="4">Response regulator transcription factor</fullName>
    </submittedName>
</protein>
<keyword evidence="1" id="KW-0597">Phosphoprotein</keyword>
<dbReference type="PANTHER" id="PTHR37299:SF1">
    <property type="entry name" value="STAGE 0 SPORULATION PROTEIN A HOMOLOG"/>
    <property type="match status" value="1"/>
</dbReference>
<dbReference type="SMART" id="SM00850">
    <property type="entry name" value="LytTR"/>
    <property type="match status" value="1"/>
</dbReference>